<proteinExistence type="evidence at transcript level"/>
<feature type="region of interest" description="Disordered" evidence="1">
    <location>
        <begin position="47"/>
        <end position="66"/>
    </location>
</feature>
<sequence>MEAAPVGRSRASGAPLDAAHKDPGHGLPRGCSIALAASKWREDCSDLGRVGGGGGRVEEAGAHRRKRRCPGPYLLSYPNMSQIRTTWMKKRQEKSRAEEKCPRKHRPGFYIPLGGMEAPSGVQEAPGVPFHLFLCIGMLSRPHGHQKLP</sequence>
<protein>
    <submittedName>
        <fullName evidence="2">Uncharacterized protein</fullName>
    </submittedName>
</protein>
<reference evidence="2" key="1">
    <citation type="journal article" date="2002" name="BMC Genomics">
        <title>Cynomolgus monkey testicular cDNAs for discovery of novel human genes in the human genome sequence.</title>
        <authorList>
            <person name="Osada N."/>
            <person name="Hida M."/>
            <person name="Kusuda J."/>
            <person name="Tanuma R."/>
            <person name="Hirata M."/>
            <person name="Suto Y."/>
            <person name="Hirai M."/>
            <person name="Terao K."/>
            <person name="Sugano S."/>
            <person name="Hashimoto K."/>
        </authorList>
    </citation>
    <scope>NUCLEOTIDE SEQUENCE</scope>
    <source>
        <tissue evidence="2">Testis</tissue>
    </source>
</reference>
<name>Q95JP1_MACFA</name>
<feature type="region of interest" description="Disordered" evidence="1">
    <location>
        <begin position="1"/>
        <end position="28"/>
    </location>
</feature>
<dbReference type="EMBL" id="AB070140">
    <property type="protein sequence ID" value="BAB63085.1"/>
    <property type="molecule type" value="mRNA"/>
</dbReference>
<dbReference type="AlphaFoldDB" id="Q95JP1"/>
<organism evidence="2">
    <name type="scientific">Macaca fascicularis</name>
    <name type="common">Crab-eating macaque</name>
    <name type="synonym">Cynomolgus monkey</name>
    <dbReference type="NCBI Taxonomy" id="9541"/>
    <lineage>
        <taxon>Eukaryota</taxon>
        <taxon>Metazoa</taxon>
        <taxon>Chordata</taxon>
        <taxon>Craniata</taxon>
        <taxon>Vertebrata</taxon>
        <taxon>Euteleostomi</taxon>
        <taxon>Mammalia</taxon>
        <taxon>Eutheria</taxon>
        <taxon>Euarchontoglires</taxon>
        <taxon>Primates</taxon>
        <taxon>Haplorrhini</taxon>
        <taxon>Catarrhini</taxon>
        <taxon>Cercopithecidae</taxon>
        <taxon>Cercopithecinae</taxon>
        <taxon>Macaca</taxon>
    </lineage>
</organism>
<accession>Q95JP1</accession>
<evidence type="ECO:0000256" key="1">
    <source>
        <dbReference type="SAM" id="MobiDB-lite"/>
    </source>
</evidence>
<evidence type="ECO:0000313" key="2">
    <source>
        <dbReference type="EMBL" id="BAB63085.1"/>
    </source>
</evidence>